<organism evidence="6 7">
    <name type="scientific">Paramuricea clavata</name>
    <name type="common">Red gorgonian</name>
    <name type="synonym">Violescent sea-whip</name>
    <dbReference type="NCBI Taxonomy" id="317549"/>
    <lineage>
        <taxon>Eukaryota</taxon>
        <taxon>Metazoa</taxon>
        <taxon>Cnidaria</taxon>
        <taxon>Anthozoa</taxon>
        <taxon>Octocorallia</taxon>
        <taxon>Malacalcyonacea</taxon>
        <taxon>Plexauridae</taxon>
        <taxon>Paramuricea</taxon>
    </lineage>
</organism>
<accession>A0A7D9HRV4</accession>
<evidence type="ECO:0000256" key="2">
    <source>
        <dbReference type="ARBA" id="ARBA00022692"/>
    </source>
</evidence>
<dbReference type="PROSITE" id="PS50958">
    <property type="entry name" value="SMB_2"/>
    <property type="match status" value="1"/>
</dbReference>
<dbReference type="InterPro" id="IPR000832">
    <property type="entry name" value="GPCR_2_secretin-like"/>
</dbReference>
<dbReference type="PROSITE" id="PS50261">
    <property type="entry name" value="G_PROTEIN_RECEP_F2_4"/>
    <property type="match status" value="1"/>
</dbReference>
<keyword evidence="7" id="KW-1185">Reference proteome</keyword>
<dbReference type="PANTHER" id="PTHR45902">
    <property type="entry name" value="LATROPHILIN RECEPTOR-LIKE PROTEIN A"/>
    <property type="match status" value="1"/>
</dbReference>
<dbReference type="AlphaFoldDB" id="A0A7D9HRV4"/>
<dbReference type="OrthoDB" id="5959886at2759"/>
<evidence type="ECO:0000256" key="4">
    <source>
        <dbReference type="ARBA" id="ARBA00023136"/>
    </source>
</evidence>
<keyword evidence="6" id="KW-0675">Receptor</keyword>
<name>A0A7D9HRV4_PARCT</name>
<protein>
    <submittedName>
        <fullName evidence="6">Cadherin EGF LAG seven-pass G-type receptor 1</fullName>
    </submittedName>
</protein>
<dbReference type="GO" id="GO:0004930">
    <property type="term" value="F:G protein-coupled receptor activity"/>
    <property type="evidence" value="ECO:0007669"/>
    <property type="project" value="InterPro"/>
</dbReference>
<dbReference type="InterPro" id="IPR036024">
    <property type="entry name" value="Somatomedin_B-like_dom_sf"/>
</dbReference>
<evidence type="ECO:0000313" key="7">
    <source>
        <dbReference type="Proteomes" id="UP001152795"/>
    </source>
</evidence>
<dbReference type="InterPro" id="IPR001212">
    <property type="entry name" value="Somatomedin_B_dom"/>
</dbReference>
<dbReference type="Proteomes" id="UP001152795">
    <property type="component" value="Unassembled WGS sequence"/>
</dbReference>
<keyword evidence="5" id="KW-1015">Disulfide bond</keyword>
<comment type="caution">
    <text evidence="6">The sequence shown here is derived from an EMBL/GenBank/DDBJ whole genome shotgun (WGS) entry which is preliminary data.</text>
</comment>
<evidence type="ECO:0000256" key="5">
    <source>
        <dbReference type="ARBA" id="ARBA00023157"/>
    </source>
</evidence>
<keyword evidence="4" id="KW-0472">Membrane</keyword>
<dbReference type="InterPro" id="IPR017981">
    <property type="entry name" value="GPCR_2-like_7TM"/>
</dbReference>
<dbReference type="EMBL" id="CACRXK020001437">
    <property type="protein sequence ID" value="CAB3989158.1"/>
    <property type="molecule type" value="Genomic_DNA"/>
</dbReference>
<comment type="subcellular location">
    <subcellularLocation>
        <location evidence="1">Membrane</location>
        <topology evidence="1">Multi-pass membrane protein</topology>
    </subcellularLocation>
</comment>
<dbReference type="GO" id="GO:0007166">
    <property type="term" value="P:cell surface receptor signaling pathway"/>
    <property type="evidence" value="ECO:0007669"/>
    <property type="project" value="InterPro"/>
</dbReference>
<reference evidence="6" key="1">
    <citation type="submission" date="2020-04" db="EMBL/GenBank/DDBJ databases">
        <authorList>
            <person name="Alioto T."/>
            <person name="Alioto T."/>
            <person name="Gomez Garrido J."/>
        </authorList>
    </citation>
    <scope>NUCLEOTIDE SEQUENCE</scope>
    <source>
        <strain evidence="6">A484AB</strain>
    </source>
</reference>
<dbReference type="Gene3D" id="1.20.1070.10">
    <property type="entry name" value="Rhodopsin 7-helix transmembrane proteins"/>
    <property type="match status" value="1"/>
</dbReference>
<dbReference type="CDD" id="cd13952">
    <property type="entry name" value="7tm_classB"/>
    <property type="match status" value="1"/>
</dbReference>
<evidence type="ECO:0000313" key="6">
    <source>
        <dbReference type="EMBL" id="CAB3989158.1"/>
    </source>
</evidence>
<evidence type="ECO:0000256" key="1">
    <source>
        <dbReference type="ARBA" id="ARBA00004141"/>
    </source>
</evidence>
<gene>
    <name evidence="6" type="ORF">PACLA_8A001464</name>
</gene>
<dbReference type="GO" id="GO:0016020">
    <property type="term" value="C:membrane"/>
    <property type="evidence" value="ECO:0007669"/>
    <property type="project" value="UniProtKB-SubCell"/>
</dbReference>
<dbReference type="PROSITE" id="PS00524">
    <property type="entry name" value="SMB_1"/>
    <property type="match status" value="1"/>
</dbReference>
<dbReference type="Gene3D" id="4.10.410.20">
    <property type="match status" value="1"/>
</dbReference>
<dbReference type="InterPro" id="IPR053231">
    <property type="entry name" value="GPCR_LN-TM7"/>
</dbReference>
<proteinExistence type="predicted"/>
<keyword evidence="3" id="KW-1133">Transmembrane helix</keyword>
<sequence>MRTTSTQQSGGGHATNKISRNNKSNIIKAILWERNKLSFGIVCSKYDSCRERCHNNNRSINNQAYNCYCDDQCYSVYQDCCYDYEMYCSKEQHGINKMQVLDRSMVSCIPGYEARSKSIWMVTKCSRGWLNKKTLYDCENVSKSDILKVENIYQYLAVIDVNNTVYRNVFCAQCNNIENFTYFSLSITCPFLPPSSLSSLQEMISFVLEYCGHEHIFIVPGQNQARRYCSNLVEQNCQMSADSEKCRKGSVAVVTANRVNYKNVWCALCNGVPADVLSCGLKVSRGFSPFNYGRKLVPSFSLIMGDLKKWRVLSVSQKCPAAEIFDSLLEICRRGKLIPPVKDFIDKYYVVTWLQNLFPVKSSVDIDITDFRSALAQRLDLNATQISHVIVHKMENYYIVEFEVCLTNIQSLTVSIQSTKLNKELPQKMLSIADLLYFTDELIIQISLDLFKVFKVTSRRLACIGKQSYTKEEYILLKNEKYHIISTNQTFSSNGVYHKGTNITICNDLVLSTCVGLKIYLQPEEYTKFPNLSVYHERTQTLYNIGDYKTENDTLILCTKTTSIIRERTSRKFDMAMETLTIFTFTLSLVSLAALIFTYMIFSELRRLPGKNLLNLAVSLFLAQLLWLLGVPQTKRPQLCTIITIIEHYLFLVTFTAMSVIAFHTKTTLASKKLRIPSTQTEDRRRFMIYSGFVWGVPLLFISITTFLHFVNVYDAGYSLEHERMACWIANRQAQEFLFILPVGLFVFFNTAMFIYTVIMIESNKQKSRELYASGNKRHEQNTVWIYLKLSSLTGLTWIFGFLDILVDSAIFSVLFVLFASLQGFYIALSFLINDRVVKLYRELEIRLLKRSK</sequence>
<evidence type="ECO:0000256" key="3">
    <source>
        <dbReference type="ARBA" id="ARBA00022989"/>
    </source>
</evidence>
<dbReference type="Pfam" id="PF00002">
    <property type="entry name" value="7tm_2"/>
    <property type="match status" value="1"/>
</dbReference>
<dbReference type="SUPFAM" id="SSF90188">
    <property type="entry name" value="Somatomedin B domain"/>
    <property type="match status" value="1"/>
</dbReference>
<keyword evidence="2" id="KW-0812">Transmembrane</keyword>
<dbReference type="PANTHER" id="PTHR45902:SF1">
    <property type="entry name" value="LATROPHILIN RECEPTOR-LIKE PROTEIN A"/>
    <property type="match status" value="1"/>
</dbReference>